<dbReference type="AlphaFoldDB" id="A0A517NVS1"/>
<evidence type="ECO:0000313" key="2">
    <source>
        <dbReference type="Proteomes" id="UP000319817"/>
    </source>
</evidence>
<proteinExistence type="predicted"/>
<name>A0A517NVS1_9BACT</name>
<reference evidence="1 2" key="1">
    <citation type="submission" date="2019-02" db="EMBL/GenBank/DDBJ databases">
        <title>Deep-cultivation of Planctomycetes and their phenomic and genomic characterization uncovers novel biology.</title>
        <authorList>
            <person name="Wiegand S."/>
            <person name="Jogler M."/>
            <person name="Boedeker C."/>
            <person name="Pinto D."/>
            <person name="Vollmers J."/>
            <person name="Rivas-Marin E."/>
            <person name="Kohn T."/>
            <person name="Peeters S.H."/>
            <person name="Heuer A."/>
            <person name="Rast P."/>
            <person name="Oberbeckmann S."/>
            <person name="Bunk B."/>
            <person name="Jeske O."/>
            <person name="Meyerdierks A."/>
            <person name="Storesund J.E."/>
            <person name="Kallscheuer N."/>
            <person name="Luecker S."/>
            <person name="Lage O.M."/>
            <person name="Pohl T."/>
            <person name="Merkel B.J."/>
            <person name="Hornburger P."/>
            <person name="Mueller R.-W."/>
            <person name="Bruemmer F."/>
            <person name="Labrenz M."/>
            <person name="Spormann A.M."/>
            <person name="Op den Camp H."/>
            <person name="Overmann J."/>
            <person name="Amann R."/>
            <person name="Jetten M.S.M."/>
            <person name="Mascher T."/>
            <person name="Medema M.H."/>
            <person name="Devos D.P."/>
            <person name="Kaster A.-K."/>
            <person name="Ovreas L."/>
            <person name="Rohde M."/>
            <person name="Galperin M.Y."/>
            <person name="Jogler C."/>
        </authorList>
    </citation>
    <scope>NUCLEOTIDE SEQUENCE [LARGE SCALE GENOMIC DNA]</scope>
    <source>
        <strain evidence="1 2">K23_9</strain>
    </source>
</reference>
<dbReference type="OrthoDB" id="370799at2"/>
<organism evidence="1 2">
    <name type="scientific">Stieleria marina</name>
    <dbReference type="NCBI Taxonomy" id="1930275"/>
    <lineage>
        <taxon>Bacteria</taxon>
        <taxon>Pseudomonadati</taxon>
        <taxon>Planctomycetota</taxon>
        <taxon>Planctomycetia</taxon>
        <taxon>Pirellulales</taxon>
        <taxon>Pirellulaceae</taxon>
        <taxon>Stieleria</taxon>
    </lineage>
</organism>
<sequence length="168" mass="18137">MPEIAGFASILTNALSPQLASAVTQSAMPGLADGPRNDALATILSSGDLQTHLAGAGDRVDEIISGLWLLAGDLDRSHTISQDLPSAEGSFLHGIMHRREGDFGNAKYWFRRVGDHPVFDQIAQAAGSVYDDPSDFVDLCSDAIRRGEPDDCMAAQWIEWQCIMAYLC</sequence>
<protein>
    <submittedName>
        <fullName evidence="1">Uncharacterized protein</fullName>
    </submittedName>
</protein>
<dbReference type="Proteomes" id="UP000319817">
    <property type="component" value="Chromosome"/>
</dbReference>
<evidence type="ECO:0000313" key="1">
    <source>
        <dbReference type="EMBL" id="QDT11225.1"/>
    </source>
</evidence>
<dbReference type="EMBL" id="CP036526">
    <property type="protein sequence ID" value="QDT11225.1"/>
    <property type="molecule type" value="Genomic_DNA"/>
</dbReference>
<keyword evidence="2" id="KW-1185">Reference proteome</keyword>
<dbReference type="RefSeq" id="WP_145419100.1">
    <property type="nucleotide sequence ID" value="NZ_CP036526.1"/>
</dbReference>
<gene>
    <name evidence="1" type="ORF">K239x_32190</name>
</gene>
<accession>A0A517NVS1</accession>